<dbReference type="Proteomes" id="UP000192761">
    <property type="component" value="Unassembled WGS sequence"/>
</dbReference>
<proteinExistence type="inferred from homology"/>
<dbReference type="InterPro" id="IPR003959">
    <property type="entry name" value="ATPase_AAA_core"/>
</dbReference>
<dbReference type="SMART" id="SM00382">
    <property type="entry name" value="AAA"/>
    <property type="match status" value="2"/>
</dbReference>
<reference evidence="9 10" key="1">
    <citation type="submission" date="2017-04" db="EMBL/GenBank/DDBJ databases">
        <authorList>
            <person name="Afonso C.L."/>
            <person name="Miller P.J."/>
            <person name="Scott M.A."/>
            <person name="Spackman E."/>
            <person name="Goraichik I."/>
            <person name="Dimitrov K.M."/>
            <person name="Suarez D.L."/>
            <person name="Swayne D.E."/>
        </authorList>
    </citation>
    <scope>NUCLEOTIDE SEQUENCE [LARGE SCALE GENOMIC DNA]</scope>
    <source>
        <strain evidence="9 10">DSM 23236</strain>
    </source>
</reference>
<dbReference type="CDD" id="cd19499">
    <property type="entry name" value="RecA-like_ClpB_Hsp104-like"/>
    <property type="match status" value="1"/>
</dbReference>
<dbReference type="Pfam" id="PF10431">
    <property type="entry name" value="ClpB_D2-small"/>
    <property type="match status" value="1"/>
</dbReference>
<dbReference type="NCBIfam" id="TIGR03345">
    <property type="entry name" value="VI_ClpV1"/>
    <property type="match status" value="1"/>
</dbReference>
<dbReference type="GO" id="GO:0005524">
    <property type="term" value="F:ATP binding"/>
    <property type="evidence" value="ECO:0007669"/>
    <property type="project" value="UniProtKB-KW"/>
</dbReference>
<dbReference type="SUPFAM" id="SSF52540">
    <property type="entry name" value="P-loop containing nucleoside triphosphate hydrolases"/>
    <property type="match status" value="2"/>
</dbReference>
<dbReference type="EMBL" id="FWXD01000010">
    <property type="protein sequence ID" value="SMC25021.1"/>
    <property type="molecule type" value="Genomic_DNA"/>
</dbReference>
<evidence type="ECO:0000256" key="3">
    <source>
        <dbReference type="ARBA" id="ARBA00022741"/>
    </source>
</evidence>
<dbReference type="PANTHER" id="PTHR11638:SF184">
    <property type="entry name" value="ATPASE WITH CHAPERONE ACTIVITY"/>
    <property type="match status" value="1"/>
</dbReference>
<keyword evidence="4" id="KW-0067">ATP-binding</keyword>
<dbReference type="FunFam" id="3.40.50.300:FF:000010">
    <property type="entry name" value="Chaperone clpB 1, putative"/>
    <property type="match status" value="1"/>
</dbReference>
<dbReference type="CDD" id="cd00009">
    <property type="entry name" value="AAA"/>
    <property type="match status" value="1"/>
</dbReference>
<dbReference type="Gene3D" id="3.40.50.300">
    <property type="entry name" value="P-loop containing nucleotide triphosphate hydrolases"/>
    <property type="match status" value="3"/>
</dbReference>
<dbReference type="PROSITE" id="PS51903">
    <property type="entry name" value="CLP_R"/>
    <property type="match status" value="1"/>
</dbReference>
<dbReference type="Pfam" id="PF00004">
    <property type="entry name" value="AAA"/>
    <property type="match status" value="1"/>
</dbReference>
<evidence type="ECO:0000256" key="7">
    <source>
        <dbReference type="PROSITE-ProRule" id="PRU01251"/>
    </source>
</evidence>
<feature type="domain" description="Clp R" evidence="8">
    <location>
        <begin position="10"/>
        <end position="150"/>
    </location>
</feature>
<keyword evidence="2 7" id="KW-0677">Repeat</keyword>
<dbReference type="InterPro" id="IPR027417">
    <property type="entry name" value="P-loop_NTPase"/>
</dbReference>
<dbReference type="GO" id="GO:0005737">
    <property type="term" value="C:cytoplasm"/>
    <property type="evidence" value="ECO:0007669"/>
    <property type="project" value="TreeGrafter"/>
</dbReference>
<dbReference type="PROSITE" id="PS00870">
    <property type="entry name" value="CLPAB_1"/>
    <property type="match status" value="1"/>
</dbReference>
<dbReference type="Pfam" id="PF17871">
    <property type="entry name" value="AAA_lid_9"/>
    <property type="match status" value="1"/>
</dbReference>
<evidence type="ECO:0000256" key="2">
    <source>
        <dbReference type="ARBA" id="ARBA00022737"/>
    </source>
</evidence>
<dbReference type="SMART" id="SM01086">
    <property type="entry name" value="ClpB_D2-small"/>
    <property type="match status" value="1"/>
</dbReference>
<protein>
    <submittedName>
        <fullName evidence="9">Type VI secretion system protein VasG</fullName>
    </submittedName>
</protein>
<dbReference type="OrthoDB" id="9803641at2"/>
<dbReference type="InterPro" id="IPR018368">
    <property type="entry name" value="ClpA/B_CS1"/>
</dbReference>
<gene>
    <name evidence="9" type="ORF">SAMN02745857_02038</name>
</gene>
<name>A0A1W1XND4_9NEIS</name>
<evidence type="ECO:0000256" key="5">
    <source>
        <dbReference type="ARBA" id="ARBA00023186"/>
    </source>
</evidence>
<dbReference type="STRING" id="1121001.SAMN02745857_02038"/>
<dbReference type="InterPro" id="IPR036628">
    <property type="entry name" value="Clp_N_dom_sf"/>
</dbReference>
<organism evidence="9 10">
    <name type="scientific">Andreprevotia lacus DSM 23236</name>
    <dbReference type="NCBI Taxonomy" id="1121001"/>
    <lineage>
        <taxon>Bacteria</taxon>
        <taxon>Pseudomonadati</taxon>
        <taxon>Pseudomonadota</taxon>
        <taxon>Betaproteobacteria</taxon>
        <taxon>Neisseriales</taxon>
        <taxon>Chitinibacteraceae</taxon>
        <taxon>Andreprevotia</taxon>
    </lineage>
</organism>
<dbReference type="GO" id="GO:0016887">
    <property type="term" value="F:ATP hydrolysis activity"/>
    <property type="evidence" value="ECO:0007669"/>
    <property type="project" value="InterPro"/>
</dbReference>
<evidence type="ECO:0000259" key="8">
    <source>
        <dbReference type="PROSITE" id="PS51903"/>
    </source>
</evidence>
<dbReference type="RefSeq" id="WP_084090691.1">
    <property type="nucleotide sequence ID" value="NZ_FWXD01000010.1"/>
</dbReference>
<dbReference type="PRINTS" id="PR00300">
    <property type="entry name" value="CLPPROTEASEA"/>
</dbReference>
<dbReference type="InterPro" id="IPR003593">
    <property type="entry name" value="AAA+_ATPase"/>
</dbReference>
<dbReference type="Gene3D" id="1.10.1780.10">
    <property type="entry name" value="Clp, N-terminal domain"/>
    <property type="match status" value="1"/>
</dbReference>
<dbReference type="InterPro" id="IPR001270">
    <property type="entry name" value="ClpA/B"/>
</dbReference>
<keyword evidence="5" id="KW-0143">Chaperone</keyword>
<comment type="similarity">
    <text evidence="1">Belongs to the ClpA/ClpB family.</text>
</comment>
<dbReference type="InterPro" id="IPR041546">
    <property type="entry name" value="ClpA/ClpB_AAA_lid"/>
</dbReference>
<evidence type="ECO:0000256" key="4">
    <source>
        <dbReference type="ARBA" id="ARBA00022840"/>
    </source>
</evidence>
<dbReference type="GO" id="GO:0034605">
    <property type="term" value="P:cellular response to heat"/>
    <property type="evidence" value="ECO:0007669"/>
    <property type="project" value="TreeGrafter"/>
</dbReference>
<evidence type="ECO:0000256" key="1">
    <source>
        <dbReference type="ARBA" id="ARBA00008675"/>
    </source>
</evidence>
<keyword evidence="3" id="KW-0547">Nucleotide-binding</keyword>
<dbReference type="FunFam" id="3.40.50.300:FF:000025">
    <property type="entry name" value="ATP-dependent Clp protease subunit"/>
    <property type="match status" value="1"/>
</dbReference>
<dbReference type="InterPro" id="IPR050130">
    <property type="entry name" value="ClpA_ClpB"/>
</dbReference>
<evidence type="ECO:0000256" key="6">
    <source>
        <dbReference type="ARBA" id="ARBA00025613"/>
    </source>
</evidence>
<dbReference type="AlphaFoldDB" id="A0A1W1XND4"/>
<sequence>MADISRTALFEKLDRTLFEALESATLFARYRGNPRVEIAHWLNQLLQLSGSDLHQIAKAFDVDLGKLSADFTALMGKLPQNASGVDFSGELEHAVEKAWMYASLKYGAARIRGAHLLVAILSDATMRSDLFRISSELRRLDVDTLTERWGSILNGSPEGNEVIEAAPVAGGEGEQGGMPGSRGDALKRYTTDLTEQARSGKMDPVSGREDEIRQMIDILIRRRQNNPLLTGEAGVGKTAVVEGLAQRIVEGSVPEPLRNVRLLALDIGMMQAGAGVKGEFESRLKQIINEVHASEQPIILFIDEAHTLIGAGGASGTGDAANLLKPALARGELRTVAATTWSEYKRYIEKDPALTRRFQVVQVHEPDEDKAIGMLRSVAAHLQRHHRVFLLDEAVEAAVKLSHRYIPARQLPDKAVSLLDTACSRVAVSQSQQPAELERLHAGIARAHETLAMLEEEQKHGIDHSERVNSLRAGIDADEAAAQVMTERWQAEQVLVQELADLGNAIRENPDDAEPREAYVAVKQKLEALQQENKLVHPCVDGAAVAAVVADWTGIPVGRMVRDETSAILQLPQDLARRVVGQDHALQEISRQVQIARAGLEDPVKPTGVFMLVGPSGVGKTETALALAELLYGGEENLICINMSEYQESHTVSTLKGAPPGYVGYGEGGVLTEAVRRRPYSVVLLDEVEKAHPDVHELFFQVFDKGWMEDGEGRYIDFRNTLILLTSNVGSEELIRLCADPELAPPPAVLAQELREPLRKVFPAAFLGRLNVVPYYPLSDDVLQQLVAHKLRRIAERLQTRHQLKLEWDDAVLAELRARCNQVESGGRIIDALLNRLVLTELSLKLLAGNDTHQPGDTIRIVCNDGHIVLQDA</sequence>
<dbReference type="Gene3D" id="1.10.8.60">
    <property type="match status" value="1"/>
</dbReference>
<accession>A0A1W1XND4</accession>
<dbReference type="InterPro" id="IPR004176">
    <property type="entry name" value="Clp_R_N"/>
</dbReference>
<dbReference type="Pfam" id="PF02861">
    <property type="entry name" value="Clp_N"/>
    <property type="match status" value="1"/>
</dbReference>
<dbReference type="Pfam" id="PF07724">
    <property type="entry name" value="AAA_2"/>
    <property type="match status" value="1"/>
</dbReference>
<dbReference type="InterPro" id="IPR017729">
    <property type="entry name" value="ATPase_T6SS_ClpV1"/>
</dbReference>
<evidence type="ECO:0000313" key="9">
    <source>
        <dbReference type="EMBL" id="SMC25021.1"/>
    </source>
</evidence>
<keyword evidence="10" id="KW-1185">Reference proteome</keyword>
<dbReference type="SUPFAM" id="SSF81923">
    <property type="entry name" value="Double Clp-N motif"/>
    <property type="match status" value="1"/>
</dbReference>
<comment type="function">
    <text evidence="6">Part of a stress-induced multi-chaperone system, it is involved in the recovery of the cell from heat-induced damage, in cooperation with DnaK, DnaJ and GrpE. Acts before DnaK, in the processing of protein aggregates. Protein binding stimulates the ATPase activity; ATP hydrolysis unfolds the denatured protein aggregates, which probably helps expose new hydrophobic binding sites on the surface of ClpB-bound aggregates, contributing to the solubilization and refolding of denatured protein aggregates by DnaK.</text>
</comment>
<dbReference type="PANTHER" id="PTHR11638">
    <property type="entry name" value="ATP-DEPENDENT CLP PROTEASE"/>
    <property type="match status" value="1"/>
</dbReference>
<dbReference type="InterPro" id="IPR019489">
    <property type="entry name" value="Clp_ATPase_C"/>
</dbReference>
<evidence type="ECO:0000313" key="10">
    <source>
        <dbReference type="Proteomes" id="UP000192761"/>
    </source>
</evidence>